<gene>
    <name evidence="1" type="ORF">C7377_0861</name>
</gene>
<name>A0A7L4UT86_BALHA</name>
<comment type="caution">
    <text evidence="1">The sequence shown here is derived from an EMBL/GenBank/DDBJ whole genome shotgun (WGS) entry which is preliminary data.</text>
</comment>
<sequence>MQKTYKSFKEIDKELRILKLKKEIAIWTMKNESEQLKYSLAPKNLALNAISSLSRTRSTHGINWKVAIRNIIIAFVAKRIFRI</sequence>
<dbReference type="RefSeq" id="WP_116496065.1">
    <property type="nucleotide sequence ID" value="NZ_QENZ01000003.1"/>
</dbReference>
<proteinExistence type="predicted"/>
<evidence type="ECO:0000313" key="1">
    <source>
        <dbReference type="EMBL" id="PVX52537.1"/>
    </source>
</evidence>
<evidence type="ECO:0000313" key="2">
    <source>
        <dbReference type="Proteomes" id="UP000251835"/>
    </source>
</evidence>
<organism evidence="1 2">
    <name type="scientific">Balneicella halophila</name>
    <dbReference type="NCBI Taxonomy" id="1537566"/>
    <lineage>
        <taxon>Bacteria</taxon>
        <taxon>Pseudomonadati</taxon>
        <taxon>Bacteroidota</taxon>
        <taxon>Bacteroidia</taxon>
        <taxon>Bacteroidales</taxon>
        <taxon>Balneicellaceae</taxon>
        <taxon>Balneicella</taxon>
    </lineage>
</organism>
<keyword evidence="2" id="KW-1185">Reference proteome</keyword>
<accession>A0A7L4UT86</accession>
<protein>
    <submittedName>
        <fullName evidence="1">Uncharacterized protein</fullName>
    </submittedName>
</protein>
<dbReference type="Proteomes" id="UP000251835">
    <property type="component" value="Unassembled WGS sequence"/>
</dbReference>
<dbReference type="EMBL" id="QENZ01000003">
    <property type="protein sequence ID" value="PVX52537.1"/>
    <property type="molecule type" value="Genomic_DNA"/>
</dbReference>
<reference evidence="1 2" key="1">
    <citation type="submission" date="2018-05" db="EMBL/GenBank/DDBJ databases">
        <title>Genomic Encyclopedia of Type Strains, Phase IV (KMG-IV): sequencing the most valuable type-strain genomes for metagenomic binning, comparative biology and taxonomic classification.</title>
        <authorList>
            <person name="Goeker M."/>
        </authorList>
    </citation>
    <scope>NUCLEOTIDE SEQUENCE [LARGE SCALE GENOMIC DNA]</scope>
    <source>
        <strain evidence="1 2">DSM 28579</strain>
    </source>
</reference>
<dbReference type="Pfam" id="PF19852">
    <property type="entry name" value="DUF6327"/>
    <property type="match status" value="1"/>
</dbReference>
<dbReference type="InterPro" id="IPR046290">
    <property type="entry name" value="DUF6327"/>
</dbReference>
<dbReference type="AlphaFoldDB" id="A0A7L4UT86"/>